<accession>A0AAV4Q0Z9</accession>
<reference evidence="2 3" key="1">
    <citation type="submission" date="2021-06" db="EMBL/GenBank/DDBJ databases">
        <title>Caerostris darwini draft genome.</title>
        <authorList>
            <person name="Kono N."/>
            <person name="Arakawa K."/>
        </authorList>
    </citation>
    <scope>NUCLEOTIDE SEQUENCE [LARGE SCALE GENOMIC DNA]</scope>
</reference>
<proteinExistence type="predicted"/>
<organism evidence="2 3">
    <name type="scientific">Caerostris darwini</name>
    <dbReference type="NCBI Taxonomy" id="1538125"/>
    <lineage>
        <taxon>Eukaryota</taxon>
        <taxon>Metazoa</taxon>
        <taxon>Ecdysozoa</taxon>
        <taxon>Arthropoda</taxon>
        <taxon>Chelicerata</taxon>
        <taxon>Arachnida</taxon>
        <taxon>Araneae</taxon>
        <taxon>Araneomorphae</taxon>
        <taxon>Entelegynae</taxon>
        <taxon>Araneoidea</taxon>
        <taxon>Araneidae</taxon>
        <taxon>Caerostris</taxon>
    </lineage>
</organism>
<dbReference type="AlphaFoldDB" id="A0AAV4Q0Z9"/>
<name>A0AAV4Q0Z9_9ARAC</name>
<protein>
    <submittedName>
        <fullName evidence="2">Uncharacterized protein</fullName>
    </submittedName>
</protein>
<comment type="caution">
    <text evidence="2">The sequence shown here is derived from an EMBL/GenBank/DDBJ whole genome shotgun (WGS) entry which is preliminary data.</text>
</comment>
<evidence type="ECO:0000256" key="1">
    <source>
        <dbReference type="SAM" id="MobiDB-lite"/>
    </source>
</evidence>
<dbReference type="EMBL" id="BPLQ01003766">
    <property type="protein sequence ID" value="GIY02992.1"/>
    <property type="molecule type" value="Genomic_DNA"/>
</dbReference>
<feature type="region of interest" description="Disordered" evidence="1">
    <location>
        <begin position="1"/>
        <end position="52"/>
    </location>
</feature>
<evidence type="ECO:0000313" key="3">
    <source>
        <dbReference type="Proteomes" id="UP001054837"/>
    </source>
</evidence>
<keyword evidence="3" id="KW-1185">Reference proteome</keyword>
<gene>
    <name evidence="2" type="ORF">CDAR_407651</name>
</gene>
<dbReference type="Proteomes" id="UP001054837">
    <property type="component" value="Unassembled WGS sequence"/>
</dbReference>
<feature type="compositionally biased region" description="Basic residues" evidence="1">
    <location>
        <begin position="21"/>
        <end position="37"/>
    </location>
</feature>
<sequence>MAAKRVNLSEPDNHRLMQGGGRKRGFKVKRRERHKSRGLTGRGEGPTAWNSSSQGCNYVSYKSIKTHGEGRLESYAVIIMRSSIKWR</sequence>
<evidence type="ECO:0000313" key="2">
    <source>
        <dbReference type="EMBL" id="GIY02992.1"/>
    </source>
</evidence>